<protein>
    <submittedName>
        <fullName evidence="2">Uncharacterized protein</fullName>
    </submittedName>
</protein>
<feature type="region of interest" description="Disordered" evidence="1">
    <location>
        <begin position="1"/>
        <end position="69"/>
    </location>
</feature>
<sequence length="156" mass="17236">MKKEKKKEKGSHGSGPRPQRREERDVTQACLVSASWAGGSQRRMRQPRLRSGQSVTPARGVVRAREQGSTMTSVSASGLGFGGAAAGAVPACVRRGVWWWWMRWAGVMVREEGVSVVCTYWTYCGRRERERIRVGTSRDRGRGDASGRVGVRQGTL</sequence>
<evidence type="ECO:0000256" key="1">
    <source>
        <dbReference type="SAM" id="MobiDB-lite"/>
    </source>
</evidence>
<keyword evidence="3" id="KW-1185">Reference proteome</keyword>
<feature type="region of interest" description="Disordered" evidence="1">
    <location>
        <begin position="135"/>
        <end position="156"/>
    </location>
</feature>
<feature type="compositionally biased region" description="Low complexity" evidence="1">
    <location>
        <begin position="146"/>
        <end position="156"/>
    </location>
</feature>
<dbReference type="Proteomes" id="UP000799438">
    <property type="component" value="Unassembled WGS sequence"/>
</dbReference>
<proteinExistence type="predicted"/>
<feature type="compositionally biased region" description="Basic and acidic residues" evidence="1">
    <location>
        <begin position="135"/>
        <end position="145"/>
    </location>
</feature>
<evidence type="ECO:0000313" key="2">
    <source>
        <dbReference type="EMBL" id="KAF2143465.1"/>
    </source>
</evidence>
<evidence type="ECO:0000313" key="3">
    <source>
        <dbReference type="Proteomes" id="UP000799438"/>
    </source>
</evidence>
<reference evidence="2" key="1">
    <citation type="journal article" date="2020" name="Stud. Mycol.">
        <title>101 Dothideomycetes genomes: a test case for predicting lifestyles and emergence of pathogens.</title>
        <authorList>
            <person name="Haridas S."/>
            <person name="Albert R."/>
            <person name="Binder M."/>
            <person name="Bloem J."/>
            <person name="Labutti K."/>
            <person name="Salamov A."/>
            <person name="Andreopoulos B."/>
            <person name="Baker S."/>
            <person name="Barry K."/>
            <person name="Bills G."/>
            <person name="Bluhm B."/>
            <person name="Cannon C."/>
            <person name="Castanera R."/>
            <person name="Culley D."/>
            <person name="Daum C."/>
            <person name="Ezra D."/>
            <person name="Gonzalez J."/>
            <person name="Henrissat B."/>
            <person name="Kuo A."/>
            <person name="Liang C."/>
            <person name="Lipzen A."/>
            <person name="Lutzoni F."/>
            <person name="Magnuson J."/>
            <person name="Mondo S."/>
            <person name="Nolan M."/>
            <person name="Ohm R."/>
            <person name="Pangilinan J."/>
            <person name="Park H.-J."/>
            <person name="Ramirez L."/>
            <person name="Alfaro M."/>
            <person name="Sun H."/>
            <person name="Tritt A."/>
            <person name="Yoshinaga Y."/>
            <person name="Zwiers L.-H."/>
            <person name="Turgeon B."/>
            <person name="Goodwin S."/>
            <person name="Spatafora J."/>
            <person name="Crous P."/>
            <person name="Grigoriev I."/>
        </authorList>
    </citation>
    <scope>NUCLEOTIDE SEQUENCE</scope>
    <source>
        <strain evidence="2">CBS 121167</strain>
    </source>
</reference>
<gene>
    <name evidence="2" type="ORF">K452DRAFT_171504</name>
</gene>
<dbReference type="GeneID" id="54293294"/>
<name>A0A6A6BJG2_9PEZI</name>
<accession>A0A6A6BJG2</accession>
<dbReference type="AlphaFoldDB" id="A0A6A6BJG2"/>
<dbReference type="RefSeq" id="XP_033399177.1">
    <property type="nucleotide sequence ID" value="XM_033535798.1"/>
</dbReference>
<organism evidence="2 3">
    <name type="scientific">Aplosporella prunicola CBS 121167</name>
    <dbReference type="NCBI Taxonomy" id="1176127"/>
    <lineage>
        <taxon>Eukaryota</taxon>
        <taxon>Fungi</taxon>
        <taxon>Dikarya</taxon>
        <taxon>Ascomycota</taxon>
        <taxon>Pezizomycotina</taxon>
        <taxon>Dothideomycetes</taxon>
        <taxon>Dothideomycetes incertae sedis</taxon>
        <taxon>Botryosphaeriales</taxon>
        <taxon>Aplosporellaceae</taxon>
        <taxon>Aplosporella</taxon>
    </lineage>
</organism>
<dbReference type="EMBL" id="ML995482">
    <property type="protein sequence ID" value="KAF2143465.1"/>
    <property type="molecule type" value="Genomic_DNA"/>
</dbReference>